<evidence type="ECO:0000256" key="4">
    <source>
        <dbReference type="ARBA" id="ARBA00023242"/>
    </source>
</evidence>
<organism evidence="6 7">
    <name type="scientific">Verticillium longisporum</name>
    <name type="common">Verticillium dahliae var. longisporum</name>
    <dbReference type="NCBI Taxonomy" id="100787"/>
    <lineage>
        <taxon>Eukaryota</taxon>
        <taxon>Fungi</taxon>
        <taxon>Dikarya</taxon>
        <taxon>Ascomycota</taxon>
        <taxon>Pezizomycotina</taxon>
        <taxon>Sordariomycetes</taxon>
        <taxon>Hypocreomycetidae</taxon>
        <taxon>Glomerellales</taxon>
        <taxon>Plectosphaerellaceae</taxon>
        <taxon>Verticillium</taxon>
    </lineage>
</organism>
<dbReference type="STRING" id="100787.A0A0G4LRE8"/>
<evidence type="ECO:0000313" key="7">
    <source>
        <dbReference type="Proteomes" id="UP000044602"/>
    </source>
</evidence>
<dbReference type="PANTHER" id="PTHR31250:SF27">
    <property type="entry name" value="IQ DOMAIN-CONTAINING PROTEIN IQM5"/>
    <property type="match status" value="1"/>
</dbReference>
<dbReference type="Proteomes" id="UP000044602">
    <property type="component" value="Unassembled WGS sequence"/>
</dbReference>
<keyword evidence="4" id="KW-0539">Nucleus</keyword>
<accession>A0A0G4LRE8</accession>
<gene>
    <name evidence="6" type="ORF">BN1708_018110</name>
</gene>
<protein>
    <submittedName>
        <fullName evidence="6">Uncharacterized protein</fullName>
    </submittedName>
</protein>
<keyword evidence="7" id="KW-1185">Reference proteome</keyword>
<evidence type="ECO:0000256" key="3">
    <source>
        <dbReference type="ARBA" id="ARBA00022490"/>
    </source>
</evidence>
<comment type="subcellular location">
    <subcellularLocation>
        <location evidence="2">Cytoplasm</location>
    </subcellularLocation>
    <subcellularLocation>
        <location evidence="1">Nucleus</location>
    </subcellularLocation>
</comment>
<feature type="region of interest" description="Disordered" evidence="5">
    <location>
        <begin position="63"/>
        <end position="86"/>
    </location>
</feature>
<sequence length="86" mass="9589">MHVSASTIFNKMLRKSVRKNTWIFVADTNFRLYVGIKSSGAFQHSSFLQGSRISSAGLIKVKDGKIKSRPGPQHGRDCHRRATNGD</sequence>
<name>A0A0G4LRE8_VERLO</name>
<proteinExistence type="predicted"/>
<evidence type="ECO:0000313" key="6">
    <source>
        <dbReference type="EMBL" id="CRK24514.1"/>
    </source>
</evidence>
<keyword evidence="3" id="KW-0963">Cytoplasm</keyword>
<dbReference type="EMBL" id="CVQH01017491">
    <property type="protein sequence ID" value="CRK24514.1"/>
    <property type="molecule type" value="Genomic_DNA"/>
</dbReference>
<feature type="compositionally biased region" description="Basic residues" evidence="5">
    <location>
        <begin position="77"/>
        <end position="86"/>
    </location>
</feature>
<evidence type="ECO:0000256" key="5">
    <source>
        <dbReference type="SAM" id="MobiDB-lite"/>
    </source>
</evidence>
<evidence type="ECO:0000256" key="2">
    <source>
        <dbReference type="ARBA" id="ARBA00004496"/>
    </source>
</evidence>
<reference evidence="6 7" key="1">
    <citation type="submission" date="2015-05" db="EMBL/GenBank/DDBJ databases">
        <authorList>
            <person name="Wang D.B."/>
            <person name="Wang M."/>
        </authorList>
    </citation>
    <scope>NUCLEOTIDE SEQUENCE [LARGE SCALE GENOMIC DNA]</scope>
    <source>
        <strain evidence="6">VL1</strain>
    </source>
</reference>
<evidence type="ECO:0000256" key="1">
    <source>
        <dbReference type="ARBA" id="ARBA00004123"/>
    </source>
</evidence>
<dbReference type="InterPro" id="IPR044159">
    <property type="entry name" value="IQM"/>
</dbReference>
<dbReference type="GO" id="GO:0005737">
    <property type="term" value="C:cytoplasm"/>
    <property type="evidence" value="ECO:0007669"/>
    <property type="project" value="UniProtKB-SubCell"/>
</dbReference>
<dbReference type="PANTHER" id="PTHR31250">
    <property type="entry name" value="IQ DOMAIN-CONTAINING PROTEIN IQM3"/>
    <property type="match status" value="1"/>
</dbReference>
<dbReference type="GO" id="GO:0005634">
    <property type="term" value="C:nucleus"/>
    <property type="evidence" value="ECO:0007669"/>
    <property type="project" value="UniProtKB-SubCell"/>
</dbReference>
<dbReference type="AlphaFoldDB" id="A0A0G4LRE8"/>